<dbReference type="Proteomes" id="UP001416393">
    <property type="component" value="Unassembled WGS sequence"/>
</dbReference>
<sequence length="319" mass="36469">MIKKIKSDILTSIKNKKINVFLLFLVLSFIILIFTKLSKTYTNTVVFNIEKVNVPKENVIFNDSVALSITLKTHGFKWMSYYFSKPTITIDFKKDVYKKDSVFIWNKSKAYIENTQFDKQVALLNVSPEVLTFRYGVNMVKKVPVKLNSDIKYSPGFNVSKPYILKPDSIVVVGPKALVSQVGFVQTEKFSLDNVRKNISEAVKLKLPKKNKDLTFSNDKIILKATVEKFTEGTLKVPVTIINVPDNINLKYFPKEVNVSYYVSLSDFNSISAKDFNVVCNYSNAVNNQSLLVPELDDFPKTAKNVKIKQQRIEFIIIE</sequence>
<organism evidence="2 3">
    <name type="scientific">Mariniflexile soesokkakense</name>
    <dbReference type="NCBI Taxonomy" id="1343160"/>
    <lineage>
        <taxon>Bacteria</taxon>
        <taxon>Pseudomonadati</taxon>
        <taxon>Bacteroidota</taxon>
        <taxon>Flavobacteriia</taxon>
        <taxon>Flavobacteriales</taxon>
        <taxon>Flavobacteriaceae</taxon>
        <taxon>Mariniflexile</taxon>
    </lineage>
</organism>
<dbReference type="Gene3D" id="2.170.120.30">
    <property type="match status" value="1"/>
</dbReference>
<evidence type="ECO:0000313" key="2">
    <source>
        <dbReference type="EMBL" id="MEN3322435.1"/>
    </source>
</evidence>
<comment type="caution">
    <text evidence="2">The sequence shown here is derived from an EMBL/GenBank/DDBJ whole genome shotgun (WGS) entry which is preliminary data.</text>
</comment>
<keyword evidence="1" id="KW-0812">Transmembrane</keyword>
<dbReference type="Gene3D" id="2.170.120.40">
    <property type="entry name" value="YbbR-like domain"/>
    <property type="match status" value="1"/>
</dbReference>
<name>A0ABV0A975_9FLAO</name>
<accession>A0ABV0A975</accession>
<keyword evidence="1" id="KW-1133">Transmembrane helix</keyword>
<proteinExistence type="predicted"/>
<dbReference type="PANTHER" id="PTHR37804:SF1">
    <property type="entry name" value="CDAA REGULATORY PROTEIN CDAR"/>
    <property type="match status" value="1"/>
</dbReference>
<dbReference type="Pfam" id="PF07949">
    <property type="entry name" value="YbbR"/>
    <property type="match status" value="1"/>
</dbReference>
<dbReference type="EMBL" id="JAZHYP010000001">
    <property type="protein sequence ID" value="MEN3322435.1"/>
    <property type="molecule type" value="Genomic_DNA"/>
</dbReference>
<gene>
    <name evidence="2" type="ORF">VP395_01730</name>
</gene>
<keyword evidence="3" id="KW-1185">Reference proteome</keyword>
<feature type="transmembrane region" description="Helical" evidence="1">
    <location>
        <begin position="20"/>
        <end position="38"/>
    </location>
</feature>
<reference evidence="2 3" key="1">
    <citation type="submission" date="2024-01" db="EMBL/GenBank/DDBJ databases">
        <title>Mariniflexile litorale sp. nov., isolated from the shallow sediments of the Sea of Japan.</title>
        <authorList>
            <person name="Romanenko L."/>
            <person name="Bystritskaya E."/>
            <person name="Isaeva M."/>
        </authorList>
    </citation>
    <scope>NUCLEOTIDE SEQUENCE [LARGE SCALE GENOMIC DNA]</scope>
    <source>
        <strain evidence="2 3">KCTC 32427</strain>
    </source>
</reference>
<dbReference type="RefSeq" id="WP_346239980.1">
    <property type="nucleotide sequence ID" value="NZ_JAZHYP010000001.1"/>
</dbReference>
<dbReference type="InterPro" id="IPR053154">
    <property type="entry name" value="c-di-AMP_regulator"/>
</dbReference>
<keyword evidence="1" id="KW-0472">Membrane</keyword>
<dbReference type="PANTHER" id="PTHR37804">
    <property type="entry name" value="CDAA REGULATORY PROTEIN CDAR"/>
    <property type="match status" value="1"/>
</dbReference>
<evidence type="ECO:0000313" key="3">
    <source>
        <dbReference type="Proteomes" id="UP001416393"/>
    </source>
</evidence>
<protein>
    <submittedName>
        <fullName evidence="2">YbbR-like domain-containing protein</fullName>
    </submittedName>
</protein>
<dbReference type="InterPro" id="IPR012505">
    <property type="entry name" value="YbbR"/>
</dbReference>
<evidence type="ECO:0000256" key="1">
    <source>
        <dbReference type="SAM" id="Phobius"/>
    </source>
</evidence>